<dbReference type="Proteomes" id="UP001317705">
    <property type="component" value="Chromosome"/>
</dbReference>
<dbReference type="RefSeq" id="WP_282002862.1">
    <property type="nucleotide sequence ID" value="NZ_AP027151.1"/>
</dbReference>
<accession>A0ABM8EK91</accession>
<evidence type="ECO:0000313" key="1">
    <source>
        <dbReference type="EMBL" id="BDV42414.1"/>
    </source>
</evidence>
<dbReference type="CDD" id="cd00093">
    <property type="entry name" value="HTH_XRE"/>
    <property type="match status" value="1"/>
</dbReference>
<dbReference type="EMBL" id="AP027151">
    <property type="protein sequence ID" value="BDV42414.1"/>
    <property type="molecule type" value="Genomic_DNA"/>
</dbReference>
<proteinExistence type="predicted"/>
<organism evidence="1 2">
    <name type="scientific">Geotalea uraniireducens</name>
    <dbReference type="NCBI Taxonomy" id="351604"/>
    <lineage>
        <taxon>Bacteria</taxon>
        <taxon>Pseudomonadati</taxon>
        <taxon>Thermodesulfobacteriota</taxon>
        <taxon>Desulfuromonadia</taxon>
        <taxon>Geobacterales</taxon>
        <taxon>Geobacteraceae</taxon>
        <taxon>Geotalea</taxon>
    </lineage>
</organism>
<evidence type="ECO:0008006" key="3">
    <source>
        <dbReference type="Google" id="ProtNLM"/>
    </source>
</evidence>
<evidence type="ECO:0000313" key="2">
    <source>
        <dbReference type="Proteomes" id="UP001317705"/>
    </source>
</evidence>
<sequence>MQNQSQKQKKRQKCTHMSAEECKRLRSEIKLGPCDMCRILGIPRRTYQDYEAGRRGIPESVATQIREAYRRNREFMAGLPARIETWFFRDFPGGVIPSVHVEKEGEGL</sequence>
<dbReference type="SUPFAM" id="SSF47413">
    <property type="entry name" value="lambda repressor-like DNA-binding domains"/>
    <property type="match status" value="1"/>
</dbReference>
<gene>
    <name evidence="1" type="ORF">GURASL_13370</name>
</gene>
<dbReference type="InterPro" id="IPR010982">
    <property type="entry name" value="Lambda_DNA-bd_dom_sf"/>
</dbReference>
<name>A0ABM8EK91_9BACT</name>
<protein>
    <recommendedName>
        <fullName evidence="3">HTH cro/C1-type domain-containing protein</fullName>
    </recommendedName>
</protein>
<reference evidence="1 2" key="1">
    <citation type="submission" date="2022-12" db="EMBL/GenBank/DDBJ databases">
        <title>Polyphasic characterization of Geotalea uranireducens NIT-SL11 newly isolated from a complex of sewage sludge and microbially reduced graphene oxide.</title>
        <authorList>
            <person name="Xie L."/>
            <person name="Yoshida N."/>
            <person name="Meng L."/>
        </authorList>
    </citation>
    <scope>NUCLEOTIDE SEQUENCE [LARGE SCALE GENOMIC DNA]</scope>
    <source>
        <strain evidence="1 2">NIT-SL11</strain>
    </source>
</reference>
<dbReference type="InterPro" id="IPR001387">
    <property type="entry name" value="Cro/C1-type_HTH"/>
</dbReference>
<dbReference type="Gene3D" id="1.10.260.40">
    <property type="entry name" value="lambda repressor-like DNA-binding domains"/>
    <property type="match status" value="1"/>
</dbReference>
<keyword evidence="2" id="KW-1185">Reference proteome</keyword>